<sequence length="1183" mass="133126">MMKRKFLDYTLLGLISGIAPPMAIQAKAEPVTPPSPSAAPAVHNSPSSNDNVAVIRPQSEGTIWATEDPQLGVPELAISSPSVVAFDGGRITEPVRFMVRSNYTAFIHKLEVSIYRPGDNDLVDPIAIVPVPVAAVSEGYWDGALPPDVPLQHGDQLIYVLRAYGQNDIYDETFPRMLQLVRRDEAHRHSQQILDSADGNLKNLLNTDQAMTQSMLSEVFSETELRLQNIPVYGARVRIQGRNLPAGTLYINGYSYPVDLENKFAAEFLMPIGQHTFDIDLQGEEGTRRRQITVDVTGEYFFGVAIADITLSENDINGNDALFMADERYDGYADDDILKQGRLAFYLKGKTRGKYLITAQMDTTERQLDDLFSDFGQAYPRDIFRRLDPDYYYPTYGDDSTTYRDVDTQGRFYLRADWDQNQALWGNFATGMTGTDYAQYVRSLYGAAFTWRSRNINYWGDPLTELRGFGSEAETAPGHNEFLGTGGSLYYLKNQDILPGSDKVVLEIRDVTTGRVENRVNLTRGVDYEVDEIQGRIILTRALAQITRQNVPTLTRDAPLDGFEQRLIVDYEWVPSEFDDDEITSGGRVKQWLNNYFAVGGTYVDENRAGEDYNLKAGDITLQAGRGTYVRMEYSSTESFSAPTYYSDNGGFNFAPLNTLQAATGNHEGDGQLIEARANLQELGATTLPWAVGGWWREMEAGFSVNRYSPLMNTTEQGAEILGDIFPNLNLFLRYSEIKQGVDSFEQGQGTLRWGIDDFNAVSAELRHVNEESLLSDGESNLAALQYTRRIGSTLEVYGLGQVSFDESEDYAENNLVGIGGRYLLGNSSSIGAEVTNGDRGTGATVDADYRVNANYTIYAGYAYSTDTTELPMTFDPRRNSGWTFGHRWRLSNQVNLFNESTYLKEPNQTGLAHTVGLDFYPSGGWNLGLSLQSGELVDIYDGEVDRRAVSLQGGRRTPTSDWQSKIEWREDTGFERRKQWLTTNRVSHKINESWRIAGRLNFSETDDEIYPEAGAQFVESNFGFAWRPWASPTWGLFGRITYLRDLATLAQWGGSEYDQKTTIFSFEGVYNLSQQWEFAGKLARREGEYRMGRGSGAWFDSATTFSAIQARYDVGLCHLTSEYRWLDVDDGGNRHGYLLGVDRDVSDHFRVGVGYNFSDFSDDLTDYDYDHKGWYLNFVGYY</sequence>
<gene>
    <name evidence="2" type="ORF">ACFQ2X_16455</name>
</gene>
<comment type="caution">
    <text evidence="2">The sequence shown here is derived from an EMBL/GenBank/DDBJ whole genome shotgun (WGS) entry which is preliminary data.</text>
</comment>
<keyword evidence="3" id="KW-1185">Reference proteome</keyword>
<protein>
    <submittedName>
        <fullName evidence="2">Uncharacterized protein</fullName>
    </submittedName>
</protein>
<accession>A0ABW3UFE6</accession>
<organism evidence="2 3">
    <name type="scientific">Microbulbifer celer</name>
    <dbReference type="NCBI Taxonomy" id="435905"/>
    <lineage>
        <taxon>Bacteria</taxon>
        <taxon>Pseudomonadati</taxon>
        <taxon>Pseudomonadota</taxon>
        <taxon>Gammaproteobacteria</taxon>
        <taxon>Cellvibrionales</taxon>
        <taxon>Microbulbiferaceae</taxon>
        <taxon>Microbulbifer</taxon>
    </lineage>
</organism>
<evidence type="ECO:0000313" key="2">
    <source>
        <dbReference type="EMBL" id="MFD1218194.1"/>
    </source>
</evidence>
<dbReference type="RefSeq" id="WP_230434890.1">
    <property type="nucleotide sequence ID" value="NZ_CP087715.1"/>
</dbReference>
<feature type="region of interest" description="Disordered" evidence="1">
    <location>
        <begin position="27"/>
        <end position="51"/>
    </location>
</feature>
<proteinExistence type="predicted"/>
<dbReference type="Proteomes" id="UP001597264">
    <property type="component" value="Unassembled WGS sequence"/>
</dbReference>
<feature type="compositionally biased region" description="Low complexity" evidence="1">
    <location>
        <begin position="38"/>
        <end position="48"/>
    </location>
</feature>
<evidence type="ECO:0000313" key="3">
    <source>
        <dbReference type="Proteomes" id="UP001597264"/>
    </source>
</evidence>
<reference evidence="3" key="1">
    <citation type="journal article" date="2019" name="Int. J. Syst. Evol. Microbiol.">
        <title>The Global Catalogue of Microorganisms (GCM) 10K type strain sequencing project: providing services to taxonomists for standard genome sequencing and annotation.</title>
        <authorList>
            <consortium name="The Broad Institute Genomics Platform"/>
            <consortium name="The Broad Institute Genome Sequencing Center for Infectious Disease"/>
            <person name="Wu L."/>
            <person name="Ma J."/>
        </authorList>
    </citation>
    <scope>NUCLEOTIDE SEQUENCE [LARGE SCALE GENOMIC DNA]</scope>
    <source>
        <strain evidence="3">CCUG 54356</strain>
    </source>
</reference>
<name>A0ABW3UFE6_9GAMM</name>
<evidence type="ECO:0000256" key="1">
    <source>
        <dbReference type="SAM" id="MobiDB-lite"/>
    </source>
</evidence>
<dbReference type="EMBL" id="JBHTLR010000029">
    <property type="protein sequence ID" value="MFD1218194.1"/>
    <property type="molecule type" value="Genomic_DNA"/>
</dbReference>